<dbReference type="SUPFAM" id="SSF51735">
    <property type="entry name" value="NAD(P)-binding Rossmann-fold domains"/>
    <property type="match status" value="1"/>
</dbReference>
<dbReference type="eggNOG" id="ENOG502SMH2">
    <property type="taxonomic scope" value="Eukaryota"/>
</dbReference>
<feature type="region of interest" description="Disordered" evidence="4">
    <location>
        <begin position="1"/>
        <end position="23"/>
    </location>
</feature>
<dbReference type="HOGENOM" id="CLU_355641_0_0_1"/>
<protein>
    <recommendedName>
        <fullName evidence="5">VOC domain-containing protein</fullName>
    </recommendedName>
</protein>
<keyword evidence="3" id="KW-0520">NAD</keyword>
<dbReference type="SUPFAM" id="SSF54593">
    <property type="entry name" value="Glyoxalase/Bleomycin resistance protein/Dihydroxybiphenyl dioxygenase"/>
    <property type="match status" value="1"/>
</dbReference>
<sequence>MSSVSTTTQLGPSVDGTSPSMPPHQVIQGCSVWHWKDKLSPAEGWIVIDSPVPTYSGGGLFLHEDATLNEVRDIARSMSAKLAVSSQPQVVGAKGGIRFPHEDSRAPLVLERFIRDNAAVLSEYWGTGGDLNTDHDIIDKHARAYCSPGTLTALDALSRSLGYSGSNPKEIHDLLGEKLDNSGWGLSEFCVGYVMAATLKELITHTKPELMGQARLVLQGFGCVGSTFAQAAAQLGIGRVVAISSQYGFLVNDKGIDCASIEAYRRTSEKNPVSGLDPRSLEAGLTKTELESALYTKRRVGSTDEEHLVDFLAASQGEVFVPCAQRYILTPRALSTLSDKTFAEVPHGARFILAGANNIFNPVESRNETLSKLDSASIRMLPEWISNSGTSNLFMRACSGLALKGYGFSNLEASANDTKAFVNTAFGSVGYKASNIALWEACEDLATTRRRTGAVNLLGVKRMAHLTLTSHVVERAAQTVKEVYNAKFNKDESLYRLPGLGDPTLSIVKAPESAGPGDIGLSVRFSVYNIVKARQVLEAQRITFKDRLLQDGSTELIVLREETGYPMSFCQAPAEEPTNDDFLTSPNVLDSIAGSTRQLDHYAAIMPDTKRMKVFHERMLGFTPLRTFTVNTGSAADGSDDGLMQVMGIPFDSKRVVILTEGLNPDSVFYKLMMRHDGAYLHHVALEVEDVDAVFAEVRAKGWTTTAEDLSYDVATGLRQFFLKEEETGCILELIGRSTKDSKPKNQEKSSSDSADGGDVVNGSEGDDVGTYANGQVAFRTENIVALARSLDQSD</sequence>
<comment type="caution">
    <text evidence="6">The sequence shown here is derived from an EMBL/GenBank/DDBJ whole genome shotgun (WGS) entry which is preliminary data.</text>
</comment>
<dbReference type="GO" id="GO:0005739">
    <property type="term" value="C:mitochondrion"/>
    <property type="evidence" value="ECO:0007669"/>
    <property type="project" value="TreeGrafter"/>
</dbReference>
<reference evidence="6 7" key="1">
    <citation type="submission" date="2014-02" db="EMBL/GenBank/DDBJ databases">
        <title>The genome sequence of Colletotrichum fioriniae PJ7.</title>
        <authorList>
            <person name="Baroncelli R."/>
            <person name="Thon M.R."/>
        </authorList>
    </citation>
    <scope>NUCLEOTIDE SEQUENCE [LARGE SCALE GENOMIC DNA]</scope>
    <source>
        <strain evidence="6 7">PJ7</strain>
    </source>
</reference>
<dbReference type="InterPro" id="IPR029068">
    <property type="entry name" value="Glyas_Bleomycin-R_OHBP_Dase"/>
</dbReference>
<name>A0A010RFE9_9PEZI</name>
<evidence type="ECO:0000256" key="2">
    <source>
        <dbReference type="ARBA" id="ARBA00023002"/>
    </source>
</evidence>
<dbReference type="STRING" id="1445577.A0A010RFE9"/>
<dbReference type="Pfam" id="PF00208">
    <property type="entry name" value="ELFV_dehydrog"/>
    <property type="match status" value="1"/>
</dbReference>
<dbReference type="GO" id="GO:0006538">
    <property type="term" value="P:L-glutamate catabolic process"/>
    <property type="evidence" value="ECO:0007669"/>
    <property type="project" value="TreeGrafter"/>
</dbReference>
<dbReference type="InterPro" id="IPR006097">
    <property type="entry name" value="Glu/Leu/Phe/Val/Trp_DH_dimer"/>
</dbReference>
<dbReference type="GO" id="GO:0004352">
    <property type="term" value="F:glutamate dehydrogenase (NAD+) activity"/>
    <property type="evidence" value="ECO:0007669"/>
    <property type="project" value="TreeGrafter"/>
</dbReference>
<dbReference type="PROSITE" id="PS51819">
    <property type="entry name" value="VOC"/>
    <property type="match status" value="1"/>
</dbReference>
<feature type="region of interest" description="Disordered" evidence="4">
    <location>
        <begin position="740"/>
        <end position="769"/>
    </location>
</feature>
<evidence type="ECO:0000259" key="5">
    <source>
        <dbReference type="PROSITE" id="PS51819"/>
    </source>
</evidence>
<keyword evidence="7" id="KW-1185">Reference proteome</keyword>
<dbReference type="Pfam" id="PF13669">
    <property type="entry name" value="Glyoxalase_4"/>
    <property type="match status" value="1"/>
</dbReference>
<dbReference type="Pfam" id="PF02812">
    <property type="entry name" value="ELFV_dehydrog_N"/>
    <property type="match status" value="1"/>
</dbReference>
<dbReference type="Gene3D" id="3.10.180.10">
    <property type="entry name" value="2,3-Dihydroxybiphenyl 1,2-Dioxygenase, domain 1"/>
    <property type="match status" value="1"/>
</dbReference>
<feature type="compositionally biased region" description="Basic and acidic residues" evidence="4">
    <location>
        <begin position="740"/>
        <end position="751"/>
    </location>
</feature>
<evidence type="ECO:0000256" key="3">
    <source>
        <dbReference type="ARBA" id="ARBA00023027"/>
    </source>
</evidence>
<dbReference type="Proteomes" id="UP000020467">
    <property type="component" value="Unassembled WGS sequence"/>
</dbReference>
<dbReference type="InterPro" id="IPR036291">
    <property type="entry name" value="NAD(P)-bd_dom_sf"/>
</dbReference>
<dbReference type="AlphaFoldDB" id="A0A010RFE9"/>
<dbReference type="Gene3D" id="3.40.50.10860">
    <property type="entry name" value="Leucine Dehydrogenase, chain A, domain 1"/>
    <property type="match status" value="1"/>
</dbReference>
<evidence type="ECO:0000313" key="7">
    <source>
        <dbReference type="Proteomes" id="UP000020467"/>
    </source>
</evidence>
<proteinExistence type="inferred from homology"/>
<comment type="similarity">
    <text evidence="1">Belongs to the Glu/Leu/Phe/Val dehydrogenases family.</text>
</comment>
<dbReference type="PANTHER" id="PTHR11606:SF24">
    <property type="entry name" value="NAD-SPECIFIC GLUTAMATE DEHYDROGENASE"/>
    <property type="match status" value="1"/>
</dbReference>
<evidence type="ECO:0000313" key="6">
    <source>
        <dbReference type="EMBL" id="EXF79036.1"/>
    </source>
</evidence>
<accession>A0A010RFE9</accession>
<gene>
    <name evidence="6" type="ORF">CFIO01_05796</name>
</gene>
<organism evidence="6 7">
    <name type="scientific">Colletotrichum fioriniae PJ7</name>
    <dbReference type="NCBI Taxonomy" id="1445577"/>
    <lineage>
        <taxon>Eukaryota</taxon>
        <taxon>Fungi</taxon>
        <taxon>Dikarya</taxon>
        <taxon>Ascomycota</taxon>
        <taxon>Pezizomycotina</taxon>
        <taxon>Sordariomycetes</taxon>
        <taxon>Hypocreomycetidae</taxon>
        <taxon>Glomerellales</taxon>
        <taxon>Glomerellaceae</taxon>
        <taxon>Colletotrichum</taxon>
        <taxon>Colletotrichum acutatum species complex</taxon>
    </lineage>
</organism>
<evidence type="ECO:0000256" key="4">
    <source>
        <dbReference type="SAM" id="MobiDB-lite"/>
    </source>
</evidence>
<dbReference type="Gene3D" id="3.40.50.720">
    <property type="entry name" value="NAD(P)-binding Rossmann-like Domain"/>
    <property type="match status" value="1"/>
</dbReference>
<dbReference type="EMBL" id="JARH01000588">
    <property type="protein sequence ID" value="EXF79036.1"/>
    <property type="molecule type" value="Genomic_DNA"/>
</dbReference>
<dbReference type="InterPro" id="IPR006096">
    <property type="entry name" value="Glu/Leu/Phe/Val/Trp_DH_C"/>
</dbReference>
<dbReference type="OrthoDB" id="16820at2759"/>
<dbReference type="InterPro" id="IPR037523">
    <property type="entry name" value="VOC_core"/>
</dbReference>
<dbReference type="SUPFAM" id="SSF53223">
    <property type="entry name" value="Aminoacid dehydrogenase-like, N-terminal domain"/>
    <property type="match status" value="1"/>
</dbReference>
<feature type="compositionally biased region" description="Polar residues" evidence="4">
    <location>
        <begin position="1"/>
        <end position="19"/>
    </location>
</feature>
<feature type="compositionally biased region" description="Low complexity" evidence="4">
    <location>
        <begin position="752"/>
        <end position="764"/>
    </location>
</feature>
<evidence type="ECO:0000256" key="1">
    <source>
        <dbReference type="ARBA" id="ARBA00006382"/>
    </source>
</evidence>
<keyword evidence="2" id="KW-0560">Oxidoreductase</keyword>
<dbReference type="KEGG" id="cfj:CFIO01_05796"/>
<dbReference type="InterPro" id="IPR046346">
    <property type="entry name" value="Aminoacid_DH-like_N_sf"/>
</dbReference>
<dbReference type="PANTHER" id="PTHR11606">
    <property type="entry name" value="GLUTAMATE DEHYDROGENASE"/>
    <property type="match status" value="1"/>
</dbReference>
<feature type="domain" description="VOC" evidence="5">
    <location>
        <begin position="598"/>
        <end position="737"/>
    </location>
</feature>